<feature type="transmembrane region" description="Helical" evidence="7">
    <location>
        <begin position="177"/>
        <end position="197"/>
    </location>
</feature>
<feature type="transmembrane region" description="Helical" evidence="7">
    <location>
        <begin position="145"/>
        <end position="165"/>
    </location>
</feature>
<dbReference type="GO" id="GO:0005886">
    <property type="term" value="C:plasma membrane"/>
    <property type="evidence" value="ECO:0007669"/>
    <property type="project" value="UniProtKB-SubCell"/>
</dbReference>
<gene>
    <name evidence="10" type="ORF">QN062_01215</name>
    <name evidence="9" type="ORF">QN216_05220</name>
    <name evidence="8" type="ORF">QN217_05225</name>
</gene>
<name>A0AB39UFM3_9BIFI</name>
<dbReference type="KEGG" id="bfk:QN062_01215"/>
<comment type="caution">
    <text evidence="7">Lacks conserved residue(s) required for the propagation of feature annotation.</text>
</comment>
<comment type="subcellular location">
    <subcellularLocation>
        <location evidence="1 7">Cell membrane</location>
        <topology evidence="1 7">Multi-pass membrane protein</topology>
    </subcellularLocation>
</comment>
<protein>
    <recommendedName>
        <fullName evidence="7">UPF0056 membrane protein</fullName>
    </recommendedName>
</protein>
<keyword evidence="3" id="KW-1003">Cell membrane</keyword>
<evidence type="ECO:0000256" key="3">
    <source>
        <dbReference type="ARBA" id="ARBA00022475"/>
    </source>
</evidence>
<organism evidence="9">
    <name type="scientific">Bifidobacterium fermentum</name>
    <dbReference type="NCBI Taxonomy" id="3059035"/>
    <lineage>
        <taxon>Bacteria</taxon>
        <taxon>Bacillati</taxon>
        <taxon>Actinomycetota</taxon>
        <taxon>Actinomycetes</taxon>
        <taxon>Bifidobacteriales</taxon>
        <taxon>Bifidobacteriaceae</taxon>
        <taxon>Bifidobacterium</taxon>
    </lineage>
</organism>
<evidence type="ECO:0000256" key="1">
    <source>
        <dbReference type="ARBA" id="ARBA00004651"/>
    </source>
</evidence>
<feature type="transmembrane region" description="Helical" evidence="7">
    <location>
        <begin position="48"/>
        <end position="68"/>
    </location>
</feature>
<evidence type="ECO:0000256" key="5">
    <source>
        <dbReference type="ARBA" id="ARBA00022989"/>
    </source>
</evidence>
<evidence type="ECO:0000256" key="7">
    <source>
        <dbReference type="RuleBase" id="RU362048"/>
    </source>
</evidence>
<comment type="similarity">
    <text evidence="2 7">Belongs to the UPF0056 (MarC) family.</text>
</comment>
<dbReference type="AlphaFoldDB" id="A0AB39UFM3"/>
<dbReference type="EMBL" id="CP129675">
    <property type="protein sequence ID" value="XDS47512.1"/>
    <property type="molecule type" value="Genomic_DNA"/>
</dbReference>
<evidence type="ECO:0000256" key="4">
    <source>
        <dbReference type="ARBA" id="ARBA00022692"/>
    </source>
</evidence>
<dbReference type="Pfam" id="PF01914">
    <property type="entry name" value="MarC"/>
    <property type="match status" value="1"/>
</dbReference>
<dbReference type="EMBL" id="CP129683">
    <property type="protein sequence ID" value="XDS50855.1"/>
    <property type="molecule type" value="Genomic_DNA"/>
</dbReference>
<dbReference type="RefSeq" id="WP_369341817.1">
    <property type="nucleotide sequence ID" value="NZ_CP129675.1"/>
</dbReference>
<dbReference type="NCBIfam" id="TIGR00427">
    <property type="entry name" value="NAAT family transporter"/>
    <property type="match status" value="1"/>
</dbReference>
<keyword evidence="5 7" id="KW-1133">Transmembrane helix</keyword>
<dbReference type="InterPro" id="IPR002771">
    <property type="entry name" value="Multi_antbiot-R_MarC"/>
</dbReference>
<evidence type="ECO:0000256" key="6">
    <source>
        <dbReference type="ARBA" id="ARBA00023136"/>
    </source>
</evidence>
<sequence length="205" mass="21272">MSSYLTVFTASLLALFPIVNPVGALAAFAGLTGDYAPSELRRQGLHTGLDVGIILTAFAILGSLILNVFGLNLQAIQIAGGFVVANSGLGMLNPKSQLTQEEHDHAKSKRDISFTPMALPLIAGPGAIGEVIGLSARYPSIEGRVGIIAAVILLAAIIAALLMWATPVVDRLGPTGIGALVRVIGFLILCIGVELMIHGITTLRL</sequence>
<reference evidence="9" key="1">
    <citation type="submission" date="2023-07" db="EMBL/GenBank/DDBJ databases">
        <title>Bifidobacterium aquikefiriaerophilum sp. nov. and Bifidobacterium eccum sp. nov., isolated from water kefir.</title>
        <authorList>
            <person name="Breselge S."/>
            <person name="Bellassi P."/>
            <person name="Barcenilla C."/>
            <person name="Alvarez-Ordonez A."/>
            <person name="Morelli L."/>
            <person name="Cotter P.D."/>
        </authorList>
    </citation>
    <scope>NUCLEOTIDE SEQUENCE</scope>
    <source>
        <strain evidence="10">WK012_4_13</strain>
        <strain evidence="9">WK013_4_14</strain>
        <strain evidence="8">WK048_4_13</strain>
    </source>
</reference>
<dbReference type="PANTHER" id="PTHR33508:SF1">
    <property type="entry name" value="UPF0056 MEMBRANE PROTEIN YHCE"/>
    <property type="match status" value="1"/>
</dbReference>
<keyword evidence="6 7" id="KW-0472">Membrane</keyword>
<evidence type="ECO:0000313" key="10">
    <source>
        <dbReference type="EMBL" id="XDS50855.1"/>
    </source>
</evidence>
<feature type="transmembrane region" description="Helical" evidence="7">
    <location>
        <begin position="112"/>
        <end position="133"/>
    </location>
</feature>
<accession>A0AB39UFM3</accession>
<evidence type="ECO:0000313" key="9">
    <source>
        <dbReference type="EMBL" id="XDS47777.1"/>
    </source>
</evidence>
<evidence type="ECO:0000313" key="8">
    <source>
        <dbReference type="EMBL" id="XDS47512.1"/>
    </source>
</evidence>
<dbReference type="EMBL" id="CP129682">
    <property type="protein sequence ID" value="XDS47777.1"/>
    <property type="molecule type" value="Genomic_DNA"/>
</dbReference>
<evidence type="ECO:0000256" key="2">
    <source>
        <dbReference type="ARBA" id="ARBA00009784"/>
    </source>
</evidence>
<dbReference type="PANTHER" id="PTHR33508">
    <property type="entry name" value="UPF0056 MEMBRANE PROTEIN YHCE"/>
    <property type="match status" value="1"/>
</dbReference>
<proteinExistence type="inferred from homology"/>
<keyword evidence="4 7" id="KW-0812">Transmembrane</keyword>
<feature type="transmembrane region" description="Helical" evidence="7">
    <location>
        <begin position="75"/>
        <end position="92"/>
    </location>
</feature>